<keyword evidence="21" id="KW-1185">Reference proteome</keyword>
<comment type="catalytic activity">
    <reaction evidence="15 17">
        <text>ATP + H2O = ADP + phosphate + H(+)</text>
        <dbReference type="Rhea" id="RHEA:13065"/>
        <dbReference type="ChEBI" id="CHEBI:15377"/>
        <dbReference type="ChEBI" id="CHEBI:15378"/>
        <dbReference type="ChEBI" id="CHEBI:30616"/>
        <dbReference type="ChEBI" id="CHEBI:43474"/>
        <dbReference type="ChEBI" id="CHEBI:456216"/>
    </reaction>
</comment>
<dbReference type="VEuPathDB" id="VectorBase:LLOJ003148"/>
<evidence type="ECO:0000256" key="15">
    <source>
        <dbReference type="ARBA" id="ARBA00049360"/>
    </source>
</evidence>
<name>A0A1B0CFM7_LUTLO</name>
<dbReference type="Gene3D" id="3.40.50.300">
    <property type="entry name" value="P-loop containing nucleotide triphosphate hydrolases"/>
    <property type="match status" value="2"/>
</dbReference>
<comment type="similarity">
    <text evidence="17">Belongs to the helicase family. RAD3/XPD subfamily.</text>
</comment>
<feature type="binding site" evidence="17">
    <location>
        <position position="145"/>
    </location>
    <ligand>
        <name>[4Fe-4S] cluster</name>
        <dbReference type="ChEBI" id="CHEBI:49883"/>
    </ligand>
</feature>
<keyword evidence="11 17" id="KW-0238">DNA-binding</keyword>
<reference evidence="20" key="1">
    <citation type="submission" date="2020-05" db="UniProtKB">
        <authorList>
            <consortium name="EnsemblMetazoa"/>
        </authorList>
    </citation>
    <scope>IDENTIFICATION</scope>
    <source>
        <strain evidence="20">Jacobina</strain>
    </source>
</reference>
<dbReference type="GO" id="GO:0016887">
    <property type="term" value="F:ATP hydrolysis activity"/>
    <property type="evidence" value="ECO:0007669"/>
    <property type="project" value="RHEA"/>
</dbReference>
<organism evidence="20 21">
    <name type="scientific">Lutzomyia longipalpis</name>
    <name type="common">Sand fly</name>
    <dbReference type="NCBI Taxonomy" id="7200"/>
    <lineage>
        <taxon>Eukaryota</taxon>
        <taxon>Metazoa</taxon>
        <taxon>Ecdysozoa</taxon>
        <taxon>Arthropoda</taxon>
        <taxon>Hexapoda</taxon>
        <taxon>Insecta</taxon>
        <taxon>Pterygota</taxon>
        <taxon>Neoptera</taxon>
        <taxon>Endopterygota</taxon>
        <taxon>Diptera</taxon>
        <taxon>Nematocera</taxon>
        <taxon>Psychodoidea</taxon>
        <taxon>Psychodidae</taxon>
        <taxon>Lutzomyia</taxon>
        <taxon>Lutzomyia</taxon>
    </lineage>
</organism>
<evidence type="ECO:0000256" key="6">
    <source>
        <dbReference type="ARBA" id="ARBA00022801"/>
    </source>
</evidence>
<dbReference type="Pfam" id="PF13307">
    <property type="entry name" value="Helicase_C_2"/>
    <property type="match status" value="1"/>
</dbReference>
<protein>
    <recommendedName>
        <fullName evidence="16 17">Regulator of telomere elongation helicase 1 homolog</fullName>
        <ecNumber evidence="17">5.6.2.-</ecNumber>
    </recommendedName>
</protein>
<keyword evidence="5 17" id="KW-0227">DNA damage</keyword>
<feature type="compositionally biased region" description="Polar residues" evidence="18">
    <location>
        <begin position="810"/>
        <end position="822"/>
    </location>
</feature>
<keyword evidence="9 17" id="KW-0408">Iron</keyword>
<dbReference type="GO" id="GO:0003677">
    <property type="term" value="F:DNA binding"/>
    <property type="evidence" value="ECO:0007669"/>
    <property type="project" value="UniProtKB-UniRule"/>
</dbReference>
<dbReference type="SMART" id="SM00491">
    <property type="entry name" value="HELICc2"/>
    <property type="match status" value="1"/>
</dbReference>
<dbReference type="InterPro" id="IPR013020">
    <property type="entry name" value="Rad3/Chl1-like"/>
</dbReference>
<dbReference type="GO" id="GO:0045910">
    <property type="term" value="P:negative regulation of DNA recombination"/>
    <property type="evidence" value="ECO:0007669"/>
    <property type="project" value="TreeGrafter"/>
</dbReference>
<dbReference type="GO" id="GO:0005524">
    <property type="term" value="F:ATP binding"/>
    <property type="evidence" value="ECO:0007669"/>
    <property type="project" value="UniProtKB-UniRule"/>
</dbReference>
<feature type="domain" description="Helicase ATP-binding" evidence="19">
    <location>
        <begin position="7"/>
        <end position="288"/>
    </location>
</feature>
<keyword evidence="13 17" id="KW-0413">Isomerase</keyword>
<dbReference type="SUPFAM" id="SSF52540">
    <property type="entry name" value="P-loop containing nucleoside triphosphate hydrolases"/>
    <property type="match status" value="1"/>
</dbReference>
<dbReference type="InterPro" id="IPR006555">
    <property type="entry name" value="ATP-dep_Helicase_C"/>
</dbReference>
<evidence type="ECO:0000256" key="1">
    <source>
        <dbReference type="ARBA" id="ARBA00004123"/>
    </source>
</evidence>
<dbReference type="InterPro" id="IPR045028">
    <property type="entry name" value="DinG/Rad3-like"/>
</dbReference>
<evidence type="ECO:0000256" key="18">
    <source>
        <dbReference type="SAM" id="MobiDB-lite"/>
    </source>
</evidence>
<evidence type="ECO:0000256" key="11">
    <source>
        <dbReference type="ARBA" id="ARBA00023125"/>
    </source>
</evidence>
<evidence type="ECO:0000313" key="20">
    <source>
        <dbReference type="EnsemblMetazoa" id="LLOJ003148-PA"/>
    </source>
</evidence>
<keyword evidence="12 17" id="KW-0234">DNA repair</keyword>
<feature type="binding site" evidence="17">
    <location>
        <position position="127"/>
    </location>
    <ligand>
        <name>[4Fe-4S] cluster</name>
        <dbReference type="ChEBI" id="CHEBI:49883"/>
    </ligand>
</feature>
<dbReference type="HAMAP" id="MF_03065">
    <property type="entry name" value="RTEL1"/>
    <property type="match status" value="1"/>
</dbReference>
<dbReference type="InterPro" id="IPR030845">
    <property type="entry name" value="RTEL1"/>
</dbReference>
<dbReference type="GO" id="GO:0005634">
    <property type="term" value="C:nucleus"/>
    <property type="evidence" value="ECO:0007669"/>
    <property type="project" value="UniProtKB-SubCell"/>
</dbReference>
<dbReference type="InterPro" id="IPR010614">
    <property type="entry name" value="RAD3-like_helicase_DEAD"/>
</dbReference>
<evidence type="ECO:0000256" key="10">
    <source>
        <dbReference type="ARBA" id="ARBA00023014"/>
    </source>
</evidence>
<evidence type="ECO:0000313" key="21">
    <source>
        <dbReference type="Proteomes" id="UP000092461"/>
    </source>
</evidence>
<dbReference type="CDD" id="cd18788">
    <property type="entry name" value="SF2_C_XPD"/>
    <property type="match status" value="1"/>
</dbReference>
<feature type="binding site" evidence="17">
    <location>
        <position position="190"/>
    </location>
    <ligand>
        <name>[4Fe-4S] cluster</name>
        <dbReference type="ChEBI" id="CHEBI:49883"/>
    </ligand>
</feature>
<keyword evidence="10 17" id="KW-0411">Iron-sulfur</keyword>
<dbReference type="AlphaFoldDB" id="A0A1B0CFM7"/>
<dbReference type="SMART" id="SM00488">
    <property type="entry name" value="DEXDc2"/>
    <property type="match status" value="1"/>
</dbReference>
<dbReference type="Pfam" id="PF23109">
    <property type="entry name" value="ARCH_RTEL1"/>
    <property type="match status" value="1"/>
</dbReference>
<dbReference type="InterPro" id="IPR014013">
    <property type="entry name" value="Helic_SF1/SF2_ATP-bd_DinG/Rad3"/>
</dbReference>
<dbReference type="InterPro" id="IPR006554">
    <property type="entry name" value="Helicase-like_DEXD_c2"/>
</dbReference>
<evidence type="ECO:0000256" key="2">
    <source>
        <dbReference type="ARBA" id="ARBA00022485"/>
    </source>
</evidence>
<dbReference type="GO" id="GO:0010569">
    <property type="term" value="P:regulation of double-strand break repair via homologous recombination"/>
    <property type="evidence" value="ECO:0007669"/>
    <property type="project" value="UniProtKB-UniRule"/>
</dbReference>
<dbReference type="EMBL" id="AJWK01010182">
    <property type="status" value="NOT_ANNOTATED_CDS"/>
    <property type="molecule type" value="Genomic_DNA"/>
</dbReference>
<dbReference type="PANTHER" id="PTHR11472">
    <property type="entry name" value="DNA REPAIR DEAD HELICASE RAD3/XP-D SUBFAMILY MEMBER"/>
    <property type="match status" value="1"/>
</dbReference>
<dbReference type="GO" id="GO:0090657">
    <property type="term" value="P:telomeric loop disassembly"/>
    <property type="evidence" value="ECO:0007669"/>
    <property type="project" value="TreeGrafter"/>
</dbReference>
<feature type="region of interest" description="Disordered" evidence="18">
    <location>
        <begin position="806"/>
        <end position="828"/>
    </location>
</feature>
<dbReference type="Proteomes" id="UP000092461">
    <property type="component" value="Unassembled WGS sequence"/>
</dbReference>
<dbReference type="NCBIfam" id="TIGR00604">
    <property type="entry name" value="rad3"/>
    <property type="match status" value="1"/>
</dbReference>
<evidence type="ECO:0000256" key="14">
    <source>
        <dbReference type="ARBA" id="ARBA00023242"/>
    </source>
</evidence>
<dbReference type="GO" id="GO:0051539">
    <property type="term" value="F:4 iron, 4 sulfur cluster binding"/>
    <property type="evidence" value="ECO:0007669"/>
    <property type="project" value="UniProtKB-UniRule"/>
</dbReference>
<dbReference type="PROSITE" id="PS51193">
    <property type="entry name" value="HELICASE_ATP_BIND_2"/>
    <property type="match status" value="1"/>
</dbReference>
<keyword evidence="8 17" id="KW-0067">ATP-binding</keyword>
<keyword evidence="14 17" id="KW-0539">Nucleus</keyword>
<evidence type="ECO:0000259" key="19">
    <source>
        <dbReference type="PROSITE" id="PS51193"/>
    </source>
</evidence>
<comment type="function">
    <text evidence="17">A probable ATP-dependent DNA helicase implicated in DNA repair and the maintenance of genomic stability. Acts as an anti-recombinase to counteract toxic recombination and limit crossover during meiosis. Regulates meiotic recombination and crossover homeostasis by physically dissociating strand invasion events and thereby promotes noncrossover repair by meiotic synthesis dependent strand annealing (SDSA) as well as disassembly of D loop recombination intermediates.</text>
</comment>
<dbReference type="Pfam" id="PF06733">
    <property type="entry name" value="DEAD_2"/>
    <property type="match status" value="1"/>
</dbReference>
<dbReference type="GO" id="GO:0006260">
    <property type="term" value="P:DNA replication"/>
    <property type="evidence" value="ECO:0007669"/>
    <property type="project" value="InterPro"/>
</dbReference>
<evidence type="ECO:0000256" key="13">
    <source>
        <dbReference type="ARBA" id="ARBA00023235"/>
    </source>
</evidence>
<dbReference type="VEuPathDB" id="VectorBase:LLONM1_004740"/>
<evidence type="ECO:0000256" key="12">
    <source>
        <dbReference type="ARBA" id="ARBA00023204"/>
    </source>
</evidence>
<evidence type="ECO:0000256" key="17">
    <source>
        <dbReference type="HAMAP-Rule" id="MF_03065"/>
    </source>
</evidence>
<dbReference type="InterPro" id="IPR057498">
    <property type="entry name" value="Rtel1_ARCH"/>
</dbReference>
<dbReference type="InterPro" id="IPR027417">
    <property type="entry name" value="P-loop_NTPase"/>
</dbReference>
<evidence type="ECO:0000256" key="8">
    <source>
        <dbReference type="ARBA" id="ARBA00022840"/>
    </source>
</evidence>
<dbReference type="GO" id="GO:0046872">
    <property type="term" value="F:metal ion binding"/>
    <property type="evidence" value="ECO:0007669"/>
    <property type="project" value="UniProtKB-UniRule"/>
</dbReference>
<evidence type="ECO:0000256" key="4">
    <source>
        <dbReference type="ARBA" id="ARBA00022741"/>
    </source>
</evidence>
<dbReference type="GO" id="GO:0006310">
    <property type="term" value="P:DNA recombination"/>
    <property type="evidence" value="ECO:0007669"/>
    <property type="project" value="InterPro"/>
</dbReference>
<keyword evidence="2 17" id="KW-0004">4Fe-4S</keyword>
<evidence type="ECO:0000256" key="7">
    <source>
        <dbReference type="ARBA" id="ARBA00022806"/>
    </source>
</evidence>
<dbReference type="PANTHER" id="PTHR11472:SF34">
    <property type="entry name" value="REGULATOR OF TELOMERE ELONGATION HELICASE 1"/>
    <property type="match status" value="1"/>
</dbReference>
<dbReference type="GO" id="GO:0003678">
    <property type="term" value="F:DNA helicase activity"/>
    <property type="evidence" value="ECO:0007669"/>
    <property type="project" value="UniProtKB-UniRule"/>
</dbReference>
<dbReference type="FunFam" id="3.40.50.300:FF:000431">
    <property type="entry name" value="Regulator of telomere elongation helicase 1"/>
    <property type="match status" value="1"/>
</dbReference>
<dbReference type="GO" id="GO:0070182">
    <property type="term" value="F:DNA polymerase binding"/>
    <property type="evidence" value="ECO:0007669"/>
    <property type="project" value="TreeGrafter"/>
</dbReference>
<keyword evidence="3 17" id="KW-0479">Metal-binding</keyword>
<proteinExistence type="inferred from homology"/>
<evidence type="ECO:0000256" key="5">
    <source>
        <dbReference type="ARBA" id="ARBA00022763"/>
    </source>
</evidence>
<dbReference type="EnsemblMetazoa" id="LLOJ003148-RA">
    <property type="protein sequence ID" value="LLOJ003148-PA"/>
    <property type="gene ID" value="LLOJ003148"/>
</dbReference>
<dbReference type="GO" id="GO:1904430">
    <property type="term" value="P:negative regulation of t-circle formation"/>
    <property type="evidence" value="ECO:0007669"/>
    <property type="project" value="TreeGrafter"/>
</dbReference>
<keyword evidence="6 17" id="KW-0378">Hydrolase</keyword>
<dbReference type="GO" id="GO:0006281">
    <property type="term" value="P:DNA repair"/>
    <property type="evidence" value="ECO:0007669"/>
    <property type="project" value="UniProtKB-UniRule"/>
</dbReference>
<feature type="binding site" evidence="17">
    <location>
        <position position="154"/>
    </location>
    <ligand>
        <name>[4Fe-4S] cluster</name>
        <dbReference type="ChEBI" id="CHEBI:49883"/>
    </ligand>
</feature>
<accession>A0A1B0CFM7</accession>
<comment type="subcellular location">
    <subcellularLocation>
        <location evidence="1 17">Nucleus</location>
    </subcellularLocation>
</comment>
<evidence type="ECO:0000256" key="9">
    <source>
        <dbReference type="ARBA" id="ARBA00023004"/>
    </source>
</evidence>
<keyword evidence="7 17" id="KW-0347">Helicase</keyword>
<sequence>MPQYFIAGYPVDFPFEPYQVQKDYMAKVIQSLEKFAKCNAGKSYRNGLLCSSLAWLLVKKAEHESTKPKLQDEDDLFKALLEDSNRPPKIIYASRTHTQLAQAMQEMKRSGYSHLRAVVIGSRSQMCIHPEISKETNPSAQINQCKYAVKRKQCTYHTSVEHTKNHEAFRSGGVIDIEDLVTKGRELKTCPYFMSKELYKEADVVFMPYNYILDPKSRRANQIEVANTAVILDEAHNVEKMCEESMSLELTSTDVASAIADVTWAMEKLADQQDKHDMEGYEERKDISLDDLATFKEILLALEKTIDVIRLDLKKGVTFGGEYVYEFLSQASITFQNFKSILSLIENTLQYFAVIANTKAFGTKGASLQKLSDLLVIVFAQNNSQYMEKVTKCYRVHVDVEEQNTYAKKDGWLSTVPSTTQAKSFNFWCFSPGFAMSYLNDVRSVILTSGTLAPMRPLISEMGIDIPILLENPHIVSQEQVCVKVISQGSDKEPLISNYNNRDNPKYITSLGRTILSFTPVIPGGVLIFFPSYTMLNKCQTSWQDSGLWSQISNIKPIFVEARNKNDFQDTMVEYYARIQEPGSRGAIFMAVCRGKVSEGLDFADLNGRAVFIPGLPFPPLFDPRVVLKKQYLDENKRNAKDLVSGNDWYSLEASRAVNQAIGRVIRHKNDYGAILLCDSRFQSPQQKNQLSRWVQGHLNTPGANGTSFGPLIGEVSRFFRNAEKKFGNPENQIKRHDYGQDGFSSAKALSASDKSNTWVEKFTEAMRAKASPQKSVIDTYRDTAPETSSLHGDVKSIDFNDVVTPYEGASSSKNPPQSTAENAGGTRKRKYKLVENDKPEIIDLVDDSQPIEVPENSPRVDILKLVKQKLNIMDYKAFMKCLNDYNQQGNFVQFFQTLSTILHAAKYRNILRAMKRFAKGRAQGLV</sequence>
<evidence type="ECO:0000256" key="3">
    <source>
        <dbReference type="ARBA" id="ARBA00022723"/>
    </source>
</evidence>
<keyword evidence="4 17" id="KW-0547">Nucleotide-binding</keyword>
<evidence type="ECO:0000256" key="16">
    <source>
        <dbReference type="ARBA" id="ARBA00073810"/>
    </source>
</evidence>
<dbReference type="EC" id="5.6.2.-" evidence="17"/>